<accession>A0AAW1M0X5</accession>
<keyword evidence="2" id="KW-1185">Reference proteome</keyword>
<proteinExistence type="predicted"/>
<sequence>MNEKLCKNENAPLKSSNILELCMNNFKISEALTEKLMEEDVLNSVEYLSQLPSSTPAESCALQLREE</sequence>
<organism evidence="1 2">
    <name type="scientific">Popillia japonica</name>
    <name type="common">Japanese beetle</name>
    <dbReference type="NCBI Taxonomy" id="7064"/>
    <lineage>
        <taxon>Eukaryota</taxon>
        <taxon>Metazoa</taxon>
        <taxon>Ecdysozoa</taxon>
        <taxon>Arthropoda</taxon>
        <taxon>Hexapoda</taxon>
        <taxon>Insecta</taxon>
        <taxon>Pterygota</taxon>
        <taxon>Neoptera</taxon>
        <taxon>Endopterygota</taxon>
        <taxon>Coleoptera</taxon>
        <taxon>Polyphaga</taxon>
        <taxon>Scarabaeiformia</taxon>
        <taxon>Scarabaeidae</taxon>
        <taxon>Rutelinae</taxon>
        <taxon>Popillia</taxon>
    </lineage>
</organism>
<dbReference type="EMBL" id="JASPKY010000072">
    <property type="protein sequence ID" value="KAK9739635.1"/>
    <property type="molecule type" value="Genomic_DNA"/>
</dbReference>
<protein>
    <submittedName>
        <fullName evidence="1">Uncharacterized protein</fullName>
    </submittedName>
</protein>
<reference evidence="1 2" key="1">
    <citation type="journal article" date="2024" name="BMC Genomics">
        <title>De novo assembly and annotation of Popillia japonica's genome with initial clues to its potential as an invasive pest.</title>
        <authorList>
            <person name="Cucini C."/>
            <person name="Boschi S."/>
            <person name="Funari R."/>
            <person name="Cardaioli E."/>
            <person name="Iannotti N."/>
            <person name="Marturano G."/>
            <person name="Paoli F."/>
            <person name="Bruttini M."/>
            <person name="Carapelli A."/>
            <person name="Frati F."/>
            <person name="Nardi F."/>
        </authorList>
    </citation>
    <scope>NUCLEOTIDE SEQUENCE [LARGE SCALE GENOMIC DNA]</scope>
    <source>
        <strain evidence="1">DMR45628</strain>
    </source>
</reference>
<dbReference type="AlphaFoldDB" id="A0AAW1M0X5"/>
<name>A0AAW1M0X5_POPJA</name>
<comment type="caution">
    <text evidence="1">The sequence shown here is derived from an EMBL/GenBank/DDBJ whole genome shotgun (WGS) entry which is preliminary data.</text>
</comment>
<evidence type="ECO:0000313" key="2">
    <source>
        <dbReference type="Proteomes" id="UP001458880"/>
    </source>
</evidence>
<evidence type="ECO:0000313" key="1">
    <source>
        <dbReference type="EMBL" id="KAK9739635.1"/>
    </source>
</evidence>
<dbReference type="Proteomes" id="UP001458880">
    <property type="component" value="Unassembled WGS sequence"/>
</dbReference>
<gene>
    <name evidence="1" type="ORF">QE152_g8787</name>
</gene>